<evidence type="ECO:0000313" key="4">
    <source>
        <dbReference type="EMBL" id="SES89532.1"/>
    </source>
</evidence>
<reference evidence="5" key="1">
    <citation type="submission" date="2016-10" db="EMBL/GenBank/DDBJ databases">
        <authorList>
            <person name="Varghese N."/>
            <person name="Submissions S."/>
        </authorList>
    </citation>
    <scope>NUCLEOTIDE SEQUENCE [LARGE SCALE GENOMIC DNA]</scope>
    <source>
        <strain evidence="5">SLH 33</strain>
    </source>
</reference>
<dbReference type="Pfam" id="PF13192">
    <property type="entry name" value="Thioredoxin_3"/>
    <property type="match status" value="1"/>
</dbReference>
<keyword evidence="5" id="KW-1185">Reference proteome</keyword>
<protein>
    <submittedName>
        <fullName evidence="4">Glutaredoxin</fullName>
    </submittedName>
</protein>
<feature type="domain" description="Thioredoxin-like fold" evidence="3">
    <location>
        <begin position="26"/>
        <end position="97"/>
    </location>
</feature>
<evidence type="ECO:0000256" key="2">
    <source>
        <dbReference type="ARBA" id="ARBA00022982"/>
    </source>
</evidence>
<dbReference type="Proteomes" id="UP000243338">
    <property type="component" value="Unassembled WGS sequence"/>
</dbReference>
<dbReference type="InterPro" id="IPR036249">
    <property type="entry name" value="Thioredoxin-like_sf"/>
</dbReference>
<dbReference type="AlphaFoldDB" id="A0A1I0A5Z4"/>
<evidence type="ECO:0000313" key="5">
    <source>
        <dbReference type="Proteomes" id="UP000243338"/>
    </source>
</evidence>
<dbReference type="OrthoDB" id="35385at2157"/>
<gene>
    <name evidence="4" type="ORF">SAMN04488587_1440</name>
</gene>
<dbReference type="STRING" id="1353158.SAMN04488587_1440"/>
<dbReference type="InterPro" id="IPR012336">
    <property type="entry name" value="Thioredoxin-like_fold"/>
</dbReference>
<evidence type="ECO:0000259" key="3">
    <source>
        <dbReference type="Pfam" id="PF13192"/>
    </source>
</evidence>
<dbReference type="SUPFAM" id="SSF52833">
    <property type="entry name" value="Thioredoxin-like"/>
    <property type="match status" value="1"/>
</dbReference>
<evidence type="ECO:0000256" key="1">
    <source>
        <dbReference type="ARBA" id="ARBA00007787"/>
    </source>
</evidence>
<name>A0A1I0A5Z4_9EURY</name>
<sequence>MGEAIIVMMPFVIYMAANKQSMTLIELYYSDICMNCHYVRNQIIDVLPKGVMFKEINVTSLEGTERAKQLGIEEVPTITINGEVVLIGRVEKDEIREELEEFL</sequence>
<comment type="similarity">
    <text evidence="1">Belongs to the glutaredoxin family.</text>
</comment>
<proteinExistence type="inferred from homology"/>
<keyword evidence="2" id="KW-0249">Electron transport</keyword>
<dbReference type="RefSeq" id="WP_218138495.1">
    <property type="nucleotide sequence ID" value="NZ_FOHQ01000004.1"/>
</dbReference>
<accession>A0A1I0A5Z4</accession>
<dbReference type="Gene3D" id="3.40.30.10">
    <property type="entry name" value="Glutaredoxin"/>
    <property type="match status" value="1"/>
</dbReference>
<dbReference type="EMBL" id="FOHQ01000004">
    <property type="protein sequence ID" value="SES89532.1"/>
    <property type="molecule type" value="Genomic_DNA"/>
</dbReference>
<organism evidence="4 5">
    <name type="scientific">Methanococcoides vulcani</name>
    <dbReference type="NCBI Taxonomy" id="1353158"/>
    <lineage>
        <taxon>Archaea</taxon>
        <taxon>Methanobacteriati</taxon>
        <taxon>Methanobacteriota</taxon>
        <taxon>Stenosarchaea group</taxon>
        <taxon>Methanomicrobia</taxon>
        <taxon>Methanosarcinales</taxon>
        <taxon>Methanosarcinaceae</taxon>
        <taxon>Methanococcoides</taxon>
    </lineage>
</organism>
<keyword evidence="2" id="KW-0813">Transport</keyword>
<dbReference type="PROSITE" id="PS51354">
    <property type="entry name" value="GLUTAREDOXIN_2"/>
    <property type="match status" value="1"/>
</dbReference>